<keyword evidence="1" id="KW-0067">ATP-binding</keyword>
<dbReference type="SUPFAM" id="SSF56112">
    <property type="entry name" value="Protein kinase-like (PK-like)"/>
    <property type="match status" value="1"/>
</dbReference>
<dbReference type="Proteomes" id="UP001165069">
    <property type="component" value="Unassembled WGS sequence"/>
</dbReference>
<dbReference type="InterPro" id="IPR002575">
    <property type="entry name" value="Aminoglycoside_PTrfase"/>
</dbReference>
<evidence type="ECO:0000313" key="3">
    <source>
        <dbReference type="EMBL" id="GLH73171.1"/>
    </source>
</evidence>
<dbReference type="Pfam" id="PF01636">
    <property type="entry name" value="APH"/>
    <property type="match status" value="1"/>
</dbReference>
<feature type="binding site" evidence="1">
    <location>
        <position position="47"/>
    </location>
    <ligand>
        <name>ATP</name>
        <dbReference type="ChEBI" id="CHEBI:30616"/>
    </ligand>
</feature>
<keyword evidence="1" id="KW-0547">Nucleotide-binding</keyword>
<dbReference type="InterPro" id="IPR017441">
    <property type="entry name" value="Protein_kinase_ATP_BS"/>
</dbReference>
<evidence type="ECO:0000313" key="4">
    <source>
        <dbReference type="Proteomes" id="UP001165069"/>
    </source>
</evidence>
<dbReference type="EMBL" id="BSDE01000003">
    <property type="protein sequence ID" value="GLH73171.1"/>
    <property type="molecule type" value="Genomic_DNA"/>
</dbReference>
<organism evidence="3 4">
    <name type="scientific">Geothrix limicola</name>
    <dbReference type="NCBI Taxonomy" id="2927978"/>
    <lineage>
        <taxon>Bacteria</taxon>
        <taxon>Pseudomonadati</taxon>
        <taxon>Acidobacteriota</taxon>
        <taxon>Holophagae</taxon>
        <taxon>Holophagales</taxon>
        <taxon>Holophagaceae</taxon>
        <taxon>Geothrix</taxon>
    </lineage>
</organism>
<dbReference type="Gene3D" id="3.30.200.20">
    <property type="entry name" value="Phosphorylase Kinase, domain 1"/>
    <property type="match status" value="1"/>
</dbReference>
<reference evidence="3 4" key="1">
    <citation type="journal article" date="2023" name="Antonie Van Leeuwenhoek">
        <title>Mesoterricola silvestris gen. nov., sp. nov., Mesoterricola sediminis sp. nov., Geothrix oryzae sp. nov., Geothrix edaphica sp. nov., Geothrix rubra sp. nov., and Geothrix limicola sp. nov., six novel members of Acidobacteriota isolated from soils.</title>
        <authorList>
            <person name="Itoh H."/>
            <person name="Sugisawa Y."/>
            <person name="Mise K."/>
            <person name="Xu Z."/>
            <person name="Kuniyasu M."/>
            <person name="Ushijima N."/>
            <person name="Kawano K."/>
            <person name="Kobayashi E."/>
            <person name="Shiratori Y."/>
            <person name="Masuda Y."/>
            <person name="Senoo K."/>
        </authorList>
    </citation>
    <scope>NUCLEOTIDE SEQUENCE [LARGE SCALE GENOMIC DNA]</scope>
    <source>
        <strain evidence="3 4">Red804</strain>
    </source>
</reference>
<evidence type="ECO:0000256" key="1">
    <source>
        <dbReference type="PROSITE-ProRule" id="PRU10141"/>
    </source>
</evidence>
<dbReference type="PROSITE" id="PS00107">
    <property type="entry name" value="PROTEIN_KINASE_ATP"/>
    <property type="match status" value="1"/>
</dbReference>
<gene>
    <name evidence="3" type="ORF">GETHLI_16730</name>
</gene>
<comment type="caution">
    <text evidence="3">The sequence shown here is derived from an EMBL/GenBank/DDBJ whole genome shotgun (WGS) entry which is preliminary data.</text>
</comment>
<accession>A0ABQ5QF80</accession>
<evidence type="ECO:0000259" key="2">
    <source>
        <dbReference type="Pfam" id="PF01636"/>
    </source>
</evidence>
<dbReference type="InterPro" id="IPR011009">
    <property type="entry name" value="Kinase-like_dom_sf"/>
</dbReference>
<name>A0ABQ5QF80_9BACT</name>
<feature type="domain" description="Aminoglycoside phosphotransferase" evidence="2">
    <location>
        <begin position="22"/>
        <end position="267"/>
    </location>
</feature>
<keyword evidence="4" id="KW-1185">Reference proteome</keyword>
<protein>
    <submittedName>
        <fullName evidence="3">Aminoglycoside phosphotransferase</fullName>
    </submittedName>
</protein>
<proteinExistence type="predicted"/>
<dbReference type="RefSeq" id="WP_285573862.1">
    <property type="nucleotide sequence ID" value="NZ_BSDE01000003.1"/>
</dbReference>
<sequence>MSSPALSLGAAARLAGSPVRALKPLGGGRNSQVYRLETEEDRVFALKAYFRHAGDPRDRLGTEFSALRFLWERGLRCVPQPLAMDAEAGLGLYEFIEGRPQPQPAEADLDAAWGFLVGLRDLASDPAARSLPEASEACFSLRDVAQNIQSRLDRLGAVDSRLAQESGLAAFLNRDLGPAWLELLDDCQGVCLRSGLAFDAPLPQAQRTLSPSDFGFHNALKRAEGMVFLDFEYFGWDDPAKMLADFLLHPGMELTLRQRQRFAAGLIDHLDLDTLPLRTRLSFPLFGIKWCLILLNEFLKGSLDRRAFADFEARGAEERQAQQLEKARLKLRHLLDDHAHFPYFPL</sequence>